<feature type="region of interest" description="Disordered" evidence="1">
    <location>
        <begin position="167"/>
        <end position="219"/>
    </location>
</feature>
<dbReference type="STRING" id="1209931.A0A135UIK7"/>
<feature type="region of interest" description="Disordered" evidence="1">
    <location>
        <begin position="120"/>
        <end position="147"/>
    </location>
</feature>
<keyword evidence="3" id="KW-1185">Reference proteome</keyword>
<comment type="caution">
    <text evidence="2">The sequence shown here is derived from an EMBL/GenBank/DDBJ whole genome shotgun (WGS) entry which is preliminary data.</text>
</comment>
<reference evidence="2 3" key="1">
    <citation type="submission" date="2014-02" db="EMBL/GenBank/DDBJ databases">
        <title>The genome sequence of Colletotrichum salicis CBS 607.94.</title>
        <authorList>
            <person name="Baroncelli R."/>
            <person name="Thon M.R."/>
        </authorList>
    </citation>
    <scope>NUCLEOTIDE SEQUENCE [LARGE SCALE GENOMIC DNA]</scope>
    <source>
        <strain evidence="2 3">CBS 607.94</strain>
    </source>
</reference>
<protein>
    <submittedName>
        <fullName evidence="2">Uncharacterized protein</fullName>
    </submittedName>
</protein>
<evidence type="ECO:0000256" key="1">
    <source>
        <dbReference type="SAM" id="MobiDB-lite"/>
    </source>
</evidence>
<gene>
    <name evidence="2" type="ORF">CSAL01_11687</name>
</gene>
<name>A0A135UIK7_9PEZI</name>
<sequence>MTHFALERHFDKYTKSPVLQHIQSQGILHRLLNRSELIEWRLEKATKQVRTRLSGGNAVLNFFKWWVQKDCILDLFPEMDCVKTSLLLLMSTTQLEVLNMERNDSYSDSEKVNSIEGQMTKETYQSSSSDKSMPAVSSAPTHGTDSTAKACFHDQEALYKEERRFQRERIPSHGSRSAKTTPLVPSVPLAPTRGIDDESGASSNVQEAGSVNGSHSERQRFGIPPQRLVEVNTANFEKSVVHYHSLDNGRQLSGKVLTGVINTTLEVSIISILEAKRLELDVVSSEEDKEIWFTFDQGKSQLCIGMVSVGIYHKGIGQSHTTYRMYVLENCHPRLILGREFCEVAGISEH</sequence>
<accession>A0A135UIK7</accession>
<evidence type="ECO:0000313" key="2">
    <source>
        <dbReference type="EMBL" id="KXH60233.1"/>
    </source>
</evidence>
<evidence type="ECO:0000313" key="3">
    <source>
        <dbReference type="Proteomes" id="UP000070121"/>
    </source>
</evidence>
<dbReference type="Proteomes" id="UP000070121">
    <property type="component" value="Unassembled WGS sequence"/>
</dbReference>
<dbReference type="AlphaFoldDB" id="A0A135UIK7"/>
<feature type="compositionally biased region" description="Polar residues" evidence="1">
    <location>
        <begin position="200"/>
        <end position="214"/>
    </location>
</feature>
<feature type="compositionally biased region" description="Polar residues" evidence="1">
    <location>
        <begin position="138"/>
        <end position="147"/>
    </location>
</feature>
<feature type="compositionally biased region" description="Polar residues" evidence="1">
    <location>
        <begin position="120"/>
        <end position="131"/>
    </location>
</feature>
<organism evidence="2 3">
    <name type="scientific">Colletotrichum salicis</name>
    <dbReference type="NCBI Taxonomy" id="1209931"/>
    <lineage>
        <taxon>Eukaryota</taxon>
        <taxon>Fungi</taxon>
        <taxon>Dikarya</taxon>
        <taxon>Ascomycota</taxon>
        <taxon>Pezizomycotina</taxon>
        <taxon>Sordariomycetes</taxon>
        <taxon>Hypocreomycetidae</taxon>
        <taxon>Glomerellales</taxon>
        <taxon>Glomerellaceae</taxon>
        <taxon>Colletotrichum</taxon>
        <taxon>Colletotrichum acutatum species complex</taxon>
    </lineage>
</organism>
<dbReference type="OrthoDB" id="4849252at2759"/>
<proteinExistence type="predicted"/>
<dbReference type="EMBL" id="JFFI01001407">
    <property type="protein sequence ID" value="KXH60233.1"/>
    <property type="molecule type" value="Genomic_DNA"/>
</dbReference>